<sequence>MKDRTEDTAGGNPRLAEKLREQTAGAPVGYMATSPTRLPVSPRRL</sequence>
<feature type="region of interest" description="Disordered" evidence="1">
    <location>
        <begin position="1"/>
        <end position="45"/>
    </location>
</feature>
<dbReference type="EMBL" id="JAGKQQ010000001">
    <property type="protein sequence ID" value="MBP3954775.1"/>
    <property type="molecule type" value="Genomic_DNA"/>
</dbReference>
<name>A0ABS5BM29_9BACT</name>
<organism evidence="2 3">
    <name type="scientific">Gemmata palustris</name>
    <dbReference type="NCBI Taxonomy" id="2822762"/>
    <lineage>
        <taxon>Bacteria</taxon>
        <taxon>Pseudomonadati</taxon>
        <taxon>Planctomycetota</taxon>
        <taxon>Planctomycetia</taxon>
        <taxon>Gemmatales</taxon>
        <taxon>Gemmataceae</taxon>
        <taxon>Gemmata</taxon>
    </lineage>
</organism>
<keyword evidence="3" id="KW-1185">Reference proteome</keyword>
<accession>A0ABS5BM29</accession>
<protein>
    <submittedName>
        <fullName evidence="2">Uncharacterized protein</fullName>
    </submittedName>
</protein>
<comment type="caution">
    <text evidence="2">The sequence shown here is derived from an EMBL/GenBank/DDBJ whole genome shotgun (WGS) entry which is preliminary data.</text>
</comment>
<dbReference type="Proteomes" id="UP000676565">
    <property type="component" value="Unassembled WGS sequence"/>
</dbReference>
<reference evidence="2 3" key="1">
    <citation type="submission" date="2021-04" db="EMBL/GenBank/DDBJ databases">
        <authorList>
            <person name="Ivanova A."/>
        </authorList>
    </citation>
    <scope>NUCLEOTIDE SEQUENCE [LARGE SCALE GENOMIC DNA]</scope>
    <source>
        <strain evidence="2 3">G18</strain>
    </source>
</reference>
<gene>
    <name evidence="2" type="ORF">J8F10_05695</name>
</gene>
<proteinExistence type="predicted"/>
<dbReference type="RefSeq" id="WP_210652888.1">
    <property type="nucleotide sequence ID" value="NZ_JAGKQQ010000001.1"/>
</dbReference>
<evidence type="ECO:0000313" key="3">
    <source>
        <dbReference type="Proteomes" id="UP000676565"/>
    </source>
</evidence>
<evidence type="ECO:0000313" key="2">
    <source>
        <dbReference type="EMBL" id="MBP3954775.1"/>
    </source>
</evidence>
<evidence type="ECO:0000256" key="1">
    <source>
        <dbReference type="SAM" id="MobiDB-lite"/>
    </source>
</evidence>